<feature type="compositionally biased region" description="Basic and acidic residues" evidence="1">
    <location>
        <begin position="311"/>
        <end position="323"/>
    </location>
</feature>
<name>A0A9W6WS53_9STRA</name>
<feature type="compositionally biased region" description="Basic residues" evidence="1">
    <location>
        <begin position="284"/>
        <end position="294"/>
    </location>
</feature>
<accession>A0A9W6WS53</accession>
<proteinExistence type="predicted"/>
<evidence type="ECO:0000256" key="1">
    <source>
        <dbReference type="SAM" id="MobiDB-lite"/>
    </source>
</evidence>
<evidence type="ECO:0000313" key="2">
    <source>
        <dbReference type="EMBL" id="GMF14047.1"/>
    </source>
</evidence>
<reference evidence="2" key="1">
    <citation type="submission" date="2023-04" db="EMBL/GenBank/DDBJ databases">
        <title>Phytophthora lilii NBRC 32176.</title>
        <authorList>
            <person name="Ichikawa N."/>
            <person name="Sato H."/>
            <person name="Tonouchi N."/>
        </authorList>
    </citation>
    <scope>NUCLEOTIDE SEQUENCE</scope>
    <source>
        <strain evidence="2">NBRC 32176</strain>
    </source>
</reference>
<organism evidence="2 3">
    <name type="scientific">Phytophthora lilii</name>
    <dbReference type="NCBI Taxonomy" id="2077276"/>
    <lineage>
        <taxon>Eukaryota</taxon>
        <taxon>Sar</taxon>
        <taxon>Stramenopiles</taxon>
        <taxon>Oomycota</taxon>
        <taxon>Peronosporomycetes</taxon>
        <taxon>Peronosporales</taxon>
        <taxon>Peronosporaceae</taxon>
        <taxon>Phytophthora</taxon>
    </lineage>
</organism>
<comment type="caution">
    <text evidence="2">The sequence shown here is derived from an EMBL/GenBank/DDBJ whole genome shotgun (WGS) entry which is preliminary data.</text>
</comment>
<dbReference type="OrthoDB" id="128235at2759"/>
<feature type="compositionally biased region" description="Polar residues" evidence="1">
    <location>
        <begin position="392"/>
        <end position="419"/>
    </location>
</feature>
<feature type="region of interest" description="Disordered" evidence="1">
    <location>
        <begin position="346"/>
        <end position="489"/>
    </location>
</feature>
<dbReference type="EMBL" id="BSXW01000180">
    <property type="protein sequence ID" value="GMF14047.1"/>
    <property type="molecule type" value="Genomic_DNA"/>
</dbReference>
<protein>
    <submittedName>
        <fullName evidence="2">Unnamed protein product</fullName>
    </submittedName>
</protein>
<feature type="region of interest" description="Disordered" evidence="1">
    <location>
        <begin position="221"/>
        <end position="332"/>
    </location>
</feature>
<gene>
    <name evidence="2" type="ORF">Plil01_000445700</name>
</gene>
<keyword evidence="3" id="KW-1185">Reference proteome</keyword>
<dbReference type="Proteomes" id="UP001165083">
    <property type="component" value="Unassembled WGS sequence"/>
</dbReference>
<dbReference type="AlphaFoldDB" id="A0A9W6WS53"/>
<sequence>MATDWRAEYAKAAALEDADDVAAASAAANKLGDRVLAFVDLMLAQEGGEWWQKLSFKRQKAAQSEGEKGGEMEQGDKTKLKMLKKRLAEVAAELLVELPELNKAVNGKETPREAKVRVLQLQLVCRMLRYGVLIKKKKEERKKMKKEIRGLLDRVALLLDAANPPSLADEDADERSPFQEFLQQGLARKLQLLLPELVKYLLKAYELEEEDDVAAEQDANDTMTMMPTPPPSPAEVPVAAAKGKSSILSALREERPAKRSRPDASELFKEVQLPHQLQQQRVPSRPHKSRRISRSHSSSSSSSTRKTSASKSDRAKLSQEKLVRAASEGKAMYKPRALEYAGVTALRGKAPTAPSGRQPSETDLLRRAAKPPSAKTPTHLLHRTMSERSHFSGRQQGVPGSQMQGAGSASAGRTQSPSGPGSALRRAVTTSSVVMRTPDRPKRLAAGTTRRVLVEASPPLRRPSSAGAAPRLLQPKSSRPGSNPPPLFR</sequence>
<feature type="compositionally biased region" description="Low complexity" evidence="1">
    <location>
        <begin position="295"/>
        <end position="310"/>
    </location>
</feature>
<evidence type="ECO:0000313" key="3">
    <source>
        <dbReference type="Proteomes" id="UP001165083"/>
    </source>
</evidence>
<feature type="compositionally biased region" description="Basic and acidic residues" evidence="1">
    <location>
        <begin position="251"/>
        <end position="269"/>
    </location>
</feature>